<comment type="caution">
    <text evidence="2">The sequence shown here is derived from an EMBL/GenBank/DDBJ whole genome shotgun (WGS) entry which is preliminary data.</text>
</comment>
<dbReference type="Proteomes" id="UP000034166">
    <property type="component" value="Unassembled WGS sequence"/>
</dbReference>
<dbReference type="GO" id="GO:0008757">
    <property type="term" value="F:S-adenosylmethionine-dependent methyltransferase activity"/>
    <property type="evidence" value="ECO:0007669"/>
    <property type="project" value="InterPro"/>
</dbReference>
<reference evidence="2 3" key="1">
    <citation type="submission" date="2015-04" db="EMBL/GenBank/DDBJ databases">
        <title>Taxonomic description and genome sequence of Bacillus campisalis sp. nov., a novel member of the genus Bacillus isolated from solar saltern.</title>
        <authorList>
            <person name="Mathan Kumar R."/>
            <person name="Kaur G."/>
            <person name="Kumar A."/>
            <person name="Singh N.K."/>
            <person name="Kaur N."/>
            <person name="Kumar N."/>
            <person name="Mayilraj S."/>
        </authorList>
    </citation>
    <scope>NUCLEOTIDE SEQUENCE [LARGE SCALE GENOMIC DNA]</scope>
    <source>
        <strain evidence="2 3">SA2-6</strain>
    </source>
</reference>
<dbReference type="SUPFAM" id="SSF53335">
    <property type="entry name" value="S-adenosyl-L-methionine-dependent methyltransferases"/>
    <property type="match status" value="1"/>
</dbReference>
<dbReference type="OrthoDB" id="323463at2"/>
<evidence type="ECO:0000313" key="2">
    <source>
        <dbReference type="EMBL" id="KKK38123.1"/>
    </source>
</evidence>
<dbReference type="Pfam" id="PF08241">
    <property type="entry name" value="Methyltransf_11"/>
    <property type="match status" value="1"/>
</dbReference>
<keyword evidence="2" id="KW-0808">Transferase</keyword>
<feature type="domain" description="Methyltransferase type 11" evidence="1">
    <location>
        <begin position="48"/>
        <end position="138"/>
    </location>
</feature>
<evidence type="ECO:0000259" key="1">
    <source>
        <dbReference type="Pfam" id="PF08241"/>
    </source>
</evidence>
<keyword evidence="2" id="KW-0489">Methyltransferase</keyword>
<proteinExistence type="predicted"/>
<dbReference type="InterPro" id="IPR029063">
    <property type="entry name" value="SAM-dependent_MTases_sf"/>
</dbReference>
<dbReference type="PANTHER" id="PTHR43591">
    <property type="entry name" value="METHYLTRANSFERASE"/>
    <property type="match status" value="1"/>
</dbReference>
<dbReference type="EMBL" id="LAYY01000009">
    <property type="protein sequence ID" value="KKK38123.1"/>
    <property type="molecule type" value="Genomic_DNA"/>
</dbReference>
<dbReference type="InterPro" id="IPR013216">
    <property type="entry name" value="Methyltransf_11"/>
</dbReference>
<protein>
    <submittedName>
        <fullName evidence="2">Phosphatidylethanolamine N-methyltransferase</fullName>
    </submittedName>
</protein>
<sequence>MNNTWNRIIYKIWAPLYDRFFNAGPFLKARQSLFQDVSFNEGDQVLFVGVGTGADLEQIPRDKLDITAIDYSEEMLDQARKKFPHSQIKFLQMDAQHLYFESETFDYVMGSLILTVVPYGEKAFSEMARVAKRGGTILVFDKFAPEHKELSFLKKILRPIIRVLGTDIGISFESLSRKHKEDVILKEDRELAFNGMYRKITLIKK</sequence>
<accession>A0A0M2SVC9</accession>
<keyword evidence="3" id="KW-1185">Reference proteome</keyword>
<dbReference type="CDD" id="cd02440">
    <property type="entry name" value="AdoMet_MTases"/>
    <property type="match status" value="1"/>
</dbReference>
<name>A0A0M2SVC9_9BACI</name>
<organism evidence="2 3">
    <name type="scientific">Mesobacillus campisalis</name>
    <dbReference type="NCBI Taxonomy" id="1408103"/>
    <lineage>
        <taxon>Bacteria</taxon>
        <taxon>Bacillati</taxon>
        <taxon>Bacillota</taxon>
        <taxon>Bacilli</taxon>
        <taxon>Bacillales</taxon>
        <taxon>Bacillaceae</taxon>
        <taxon>Mesobacillus</taxon>
    </lineage>
</organism>
<dbReference type="RefSeq" id="WP_046523599.1">
    <property type="nucleotide sequence ID" value="NZ_LAYY01000009.1"/>
</dbReference>
<dbReference type="PATRIC" id="fig|1408103.3.peg.2230"/>
<dbReference type="Gene3D" id="3.40.50.150">
    <property type="entry name" value="Vaccinia Virus protein VP39"/>
    <property type="match status" value="1"/>
</dbReference>
<gene>
    <name evidence="2" type="ORF">WQ57_09900</name>
</gene>
<evidence type="ECO:0000313" key="3">
    <source>
        <dbReference type="Proteomes" id="UP000034166"/>
    </source>
</evidence>
<dbReference type="AlphaFoldDB" id="A0A0M2SVC9"/>
<dbReference type="GO" id="GO:0032259">
    <property type="term" value="P:methylation"/>
    <property type="evidence" value="ECO:0007669"/>
    <property type="project" value="UniProtKB-KW"/>
</dbReference>